<comment type="caution">
    <text evidence="6">The sequence shown here is derived from an EMBL/GenBank/DDBJ whole genome shotgun (WGS) entry which is preliminary data.</text>
</comment>
<feature type="region of interest" description="Disordered" evidence="4">
    <location>
        <begin position="953"/>
        <end position="985"/>
    </location>
</feature>
<protein>
    <submittedName>
        <fullName evidence="6">Ribonuclease H-like domain-containing protein</fullName>
    </submittedName>
</protein>
<proteinExistence type="predicted"/>
<dbReference type="CDD" id="cd09272">
    <property type="entry name" value="RNase_HI_RT_Ty1"/>
    <property type="match status" value="1"/>
</dbReference>
<feature type="domain" description="Integrase catalytic" evidence="5">
    <location>
        <begin position="579"/>
        <end position="751"/>
    </location>
</feature>
<dbReference type="InterPro" id="IPR001584">
    <property type="entry name" value="Integrase_cat-core"/>
</dbReference>
<dbReference type="InterPro" id="IPR039537">
    <property type="entry name" value="Retrotran_Ty1/copia-like"/>
</dbReference>
<feature type="coiled-coil region" evidence="3">
    <location>
        <begin position="251"/>
        <end position="285"/>
    </location>
</feature>
<evidence type="ECO:0000256" key="4">
    <source>
        <dbReference type="SAM" id="MobiDB-lite"/>
    </source>
</evidence>
<dbReference type="PANTHER" id="PTHR42648">
    <property type="entry name" value="TRANSPOSASE, PUTATIVE-RELATED"/>
    <property type="match status" value="1"/>
</dbReference>
<organism evidence="6 7">
    <name type="scientific">Tanacetum coccineum</name>
    <dbReference type="NCBI Taxonomy" id="301880"/>
    <lineage>
        <taxon>Eukaryota</taxon>
        <taxon>Viridiplantae</taxon>
        <taxon>Streptophyta</taxon>
        <taxon>Embryophyta</taxon>
        <taxon>Tracheophyta</taxon>
        <taxon>Spermatophyta</taxon>
        <taxon>Magnoliopsida</taxon>
        <taxon>eudicotyledons</taxon>
        <taxon>Gunneridae</taxon>
        <taxon>Pentapetalae</taxon>
        <taxon>asterids</taxon>
        <taxon>campanulids</taxon>
        <taxon>Asterales</taxon>
        <taxon>Asteraceae</taxon>
        <taxon>Asteroideae</taxon>
        <taxon>Anthemideae</taxon>
        <taxon>Anthemidinae</taxon>
        <taxon>Tanacetum</taxon>
    </lineage>
</organism>
<evidence type="ECO:0000259" key="5">
    <source>
        <dbReference type="PROSITE" id="PS50994"/>
    </source>
</evidence>
<dbReference type="Proteomes" id="UP001151760">
    <property type="component" value="Unassembled WGS sequence"/>
</dbReference>
<feature type="region of interest" description="Disordered" evidence="4">
    <location>
        <begin position="1430"/>
        <end position="1504"/>
    </location>
</feature>
<dbReference type="InterPro" id="IPR058352">
    <property type="entry name" value="DUF8039"/>
</dbReference>
<evidence type="ECO:0000256" key="3">
    <source>
        <dbReference type="SAM" id="Coils"/>
    </source>
</evidence>
<evidence type="ECO:0000313" key="7">
    <source>
        <dbReference type="Proteomes" id="UP001151760"/>
    </source>
</evidence>
<keyword evidence="3" id="KW-0175">Coiled coil</keyword>
<feature type="region of interest" description="Disordered" evidence="4">
    <location>
        <begin position="165"/>
        <end position="193"/>
    </location>
</feature>
<keyword evidence="1" id="KW-0479">Metal-binding</keyword>
<evidence type="ECO:0000256" key="1">
    <source>
        <dbReference type="ARBA" id="ARBA00022723"/>
    </source>
</evidence>
<keyword evidence="7" id="KW-1185">Reference proteome</keyword>
<feature type="region of interest" description="Disordered" evidence="4">
    <location>
        <begin position="1561"/>
        <end position="1597"/>
    </location>
</feature>
<dbReference type="Pfam" id="PF25597">
    <property type="entry name" value="SH3_retrovirus"/>
    <property type="match status" value="1"/>
</dbReference>
<evidence type="ECO:0000313" key="6">
    <source>
        <dbReference type="EMBL" id="GJS77808.1"/>
    </source>
</evidence>
<dbReference type="InterPro" id="IPR012337">
    <property type="entry name" value="RNaseH-like_sf"/>
</dbReference>
<feature type="region of interest" description="Disordered" evidence="4">
    <location>
        <begin position="990"/>
        <end position="1009"/>
    </location>
</feature>
<feature type="compositionally biased region" description="Pro residues" evidence="4">
    <location>
        <begin position="1466"/>
        <end position="1485"/>
    </location>
</feature>
<feature type="compositionally biased region" description="Basic and acidic residues" evidence="4">
    <location>
        <begin position="953"/>
        <end position="962"/>
    </location>
</feature>
<reference evidence="6" key="2">
    <citation type="submission" date="2022-01" db="EMBL/GenBank/DDBJ databases">
        <authorList>
            <person name="Yamashiro T."/>
            <person name="Shiraishi A."/>
            <person name="Satake H."/>
            <person name="Nakayama K."/>
        </authorList>
    </citation>
    <scope>NUCLEOTIDE SEQUENCE</scope>
</reference>
<feature type="compositionally biased region" description="Basic and acidic residues" evidence="4">
    <location>
        <begin position="1566"/>
        <end position="1575"/>
    </location>
</feature>
<reference evidence="6" key="1">
    <citation type="journal article" date="2022" name="Int. J. Mol. Sci.">
        <title>Draft Genome of Tanacetum Coccineum: Genomic Comparison of Closely Related Tanacetum-Family Plants.</title>
        <authorList>
            <person name="Yamashiro T."/>
            <person name="Shiraishi A."/>
            <person name="Nakayama K."/>
            <person name="Satake H."/>
        </authorList>
    </citation>
    <scope>NUCLEOTIDE SEQUENCE</scope>
</reference>
<dbReference type="SUPFAM" id="SSF53098">
    <property type="entry name" value="Ribonuclease H-like"/>
    <property type="match status" value="1"/>
</dbReference>
<sequence length="1823" mass="205177">MSASCPQTEGMVTKLKNQLAAQEGQLQSTPTQLTPLDVSPVEIHPINSSADEEGGTTVLGCDQNDASIRKEMQKRAIKCRLWHLKKTTIIAEGTVYKSDGKIMLHNKALPKDCYKVSIDKSLVDAAFIPDVGSNGCTTVLDAVGGFVAWPKNQVVFDPKRKDRTYLDNRNGKTSNNYDVQEEEEQHEEGQSDLQSNLTYVTEREKHNKAKLEIRGYEIALESLEARILGHFGDKKNELAWGERYEFQNYDLKCREIKINNLNLELEKVVKERDELKLKIEKWEGSSKNLTKILNSQMSTHDKNGLGFGTQMDDLSNKSETDSENSLTVFEVRSSDEESTLANNRFTKANEYHVVPPPIIGNPLTLRADISFAGLDEYAFRNKIIESKTTETNKTVGNTNEATIVKPKSVNETVVSKSKINRNEVIIEDWTSDDEDDVCAVKTVSSVKPNVTQAVRSQADLKCTDHLIKDCDFYKSPEPRVKNMVNTGERVVKPVWGLWLKGKTPKPFSNKFENTLHAKRTFNPSAVLTRAGLVNTDRSNVSTARAVVSKGKVENVLKKAKWGNPEILLQDHAVVDSGCSSHITGNKAYLSDYEDFNEGFVAFGSDPKGDKTYFKLLDESQVVLRAPIKDDVYSLNLKNIVPSGGLEKQLNHNVKIIRCDNGTEFKNYVMNEFCAKKGIKREFSVARTPQQNGVAERKNRTLIEAARTMLADSLLPIPFWTEAVNTACYVLNRVLVTKPQNKTPYELLIGKSPSISFMRPFGCPLTILNTLDSLGKFDGKSDEGYLLGYSTSSKAFRVYNKRTKRVEENLHINFLEDQPNVAGTGPNWMFDLDFLTNSMNYIPVSVENQVIMDAGTQDSYVAGSSGKDKGPTQEYILLPLQPHRIRFLVKDVVQDAQAQTSENASPDKDIQDSEDVFDKEGQHQMPEDEQVWQDELEMMVTQELVANAMNDESRQAFEEEKRRIASQKKAAQATSTNQLSTDRPFVSTDRSFVSTDRSNTPNVSAASTSTGANADESSFVYLGGKIPIDASTLPNADLPIDPNMPDLEDASDTLPNDGIFNGAYDDDEDVGAVADFNNMDNTIAVSPIPTLRIHKDHLKGQILGDPTSAVQTRGKIQKASSAQQALFKLQQVWILVDLPFGKKAIGTKWVFRNKRDERSIVVKNKARLVAQGHRQEEGIDYDEVFAPVARIEAIRLFLDLIPLLDFPCGFKSSFMVYIQAPRSFYETLSYFLLEKVLDEMLCTKRFRWFHGRAYIFWDYRVKQQPDGILPLAKTRIPFLKLEAFSDSDYAGASLDRKSTTGGCQFLGRRLISWQCTIMANSTAEAEYIIASHCCGQNLVYHLRTKHNEIRHHFIRDCYEKRLIDVLKIHTDSNVADLLTKGSYKTFSPKDLMISMDLRMDRCSPGKYYSSMVWDIVPLLPAMLAGAVVDQGEGSAQPAEPHHTPVDPISHPHPNHLFHHHLIHHSPPHSPLYSPPHSPHQSPPFSPPRSYEAPLPEGNTSRSAEDSMQLKELMVLVPTLITRINSLEKELKDTKQTLGDDVVKLVKNVKSLEIALKRKSKKVIVSESKSEEPEDQGRIIQDIDDDPLGGSEEVNQSSNLGGQLKSLSIKINTGIKDVNIGSTKVDSGTASKRGQREGNAPMIEEDIQATYKTKEQMRQRKLDWERLYKIEANAELTKDVLGKDLPEQILQKGVGMAEYEYGIWKLFSVKGSEVCEEIKEEFDRLVQQIDTFVPMDFEATKAKLKRYGEELQDKDFKKQRFDDKRLEDAYDRVLLSDLKTMFDPPLSEDAIWSLPLQLKMVSWSIKLSKKLPSDAENEASRWKNE</sequence>
<dbReference type="EMBL" id="BQNB010010476">
    <property type="protein sequence ID" value="GJS77808.1"/>
    <property type="molecule type" value="Genomic_DNA"/>
</dbReference>
<dbReference type="PANTHER" id="PTHR42648:SF32">
    <property type="entry name" value="RIBONUCLEASE H-LIKE DOMAIN, GAG-PRE-INTEGRASE DOMAIN PROTEIN-RELATED"/>
    <property type="match status" value="1"/>
</dbReference>
<dbReference type="PROSITE" id="PS50994">
    <property type="entry name" value="INTEGRASE"/>
    <property type="match status" value="1"/>
</dbReference>
<name>A0ABQ4YM23_9ASTR</name>
<dbReference type="Gene3D" id="3.30.420.10">
    <property type="entry name" value="Ribonuclease H-like superfamily/Ribonuclease H"/>
    <property type="match status" value="1"/>
</dbReference>
<feature type="compositionally biased region" description="Polar residues" evidence="4">
    <location>
        <begin position="971"/>
        <end position="980"/>
    </location>
</feature>
<accession>A0ABQ4YM23</accession>
<gene>
    <name evidence="6" type="ORF">Tco_0727689</name>
</gene>
<evidence type="ECO:0000256" key="2">
    <source>
        <dbReference type="ARBA" id="ARBA00022801"/>
    </source>
</evidence>
<dbReference type="Pfam" id="PF07727">
    <property type="entry name" value="RVT_2"/>
    <property type="match status" value="1"/>
</dbReference>
<dbReference type="InterPro" id="IPR057670">
    <property type="entry name" value="SH3_retrovirus"/>
</dbReference>
<keyword evidence="2" id="KW-0378">Hydrolase</keyword>
<feature type="compositionally biased region" description="Basic residues" evidence="4">
    <location>
        <begin position="1451"/>
        <end position="1465"/>
    </location>
</feature>
<dbReference type="InterPro" id="IPR013103">
    <property type="entry name" value="RVT_2"/>
</dbReference>
<dbReference type="Pfam" id="PF26133">
    <property type="entry name" value="DUF8039"/>
    <property type="match status" value="1"/>
</dbReference>
<dbReference type="InterPro" id="IPR036397">
    <property type="entry name" value="RNaseH_sf"/>
</dbReference>